<name>A0A7H0F3F9_9CYAN</name>
<keyword evidence="1" id="KW-0175">Coiled coil</keyword>
<sequence length="233" mass="27798">MTSIDKILLKYKVLVETHANRFRPQLDALYHFVDESMKEIQNTEREILESQNVELKKIIDALQVDPRILLSTDEFKQFVEILGIAECWWEWEELEDLPAIDKDPTNWLLAKLQLPLIIRDYQEFEDPYAYDDTSTYTLYGYKISLKLGNRICTMEVERRRVYENRCKEFSPEKQIAYYILSPIRDLLRSMNYSEQEIDQLGGEMGILVFYVAKLFELKPTVSVFEYNSMKRIY</sequence>
<feature type="coiled-coil region" evidence="1">
    <location>
        <begin position="33"/>
        <end position="65"/>
    </location>
</feature>
<evidence type="ECO:0000256" key="1">
    <source>
        <dbReference type="SAM" id="Coils"/>
    </source>
</evidence>
<accession>A0A7H0F3F9</accession>
<reference evidence="2 3" key="1">
    <citation type="submission" date="2020-08" db="EMBL/GenBank/DDBJ databases">
        <title>Complete genome sequence of Raphidiopsis curvispora isolated from drinking water reservoir in South Korea.</title>
        <authorList>
            <person name="Jeong J."/>
        </authorList>
    </citation>
    <scope>NUCLEOTIDE SEQUENCE [LARGE SCALE GENOMIC DNA]</scope>
    <source>
        <strain evidence="2 3">GIHE-G1</strain>
    </source>
</reference>
<keyword evidence="3" id="KW-1185">Reference proteome</keyword>
<dbReference type="AlphaFoldDB" id="A0A7H0F3F9"/>
<dbReference type="KEGG" id="ccur:IAR63_06020"/>
<evidence type="ECO:0000313" key="3">
    <source>
        <dbReference type="Proteomes" id="UP000516013"/>
    </source>
</evidence>
<evidence type="ECO:0000313" key="2">
    <source>
        <dbReference type="EMBL" id="QNP30575.1"/>
    </source>
</evidence>
<dbReference type="RefSeq" id="WP_057178887.1">
    <property type="nucleotide sequence ID" value="NZ_CP060822.1"/>
</dbReference>
<dbReference type="Proteomes" id="UP000516013">
    <property type="component" value="Chromosome"/>
</dbReference>
<gene>
    <name evidence="2" type="ORF">IAR63_06020</name>
</gene>
<proteinExistence type="predicted"/>
<dbReference type="EMBL" id="CP060822">
    <property type="protein sequence ID" value="QNP30575.1"/>
    <property type="molecule type" value="Genomic_DNA"/>
</dbReference>
<protein>
    <submittedName>
        <fullName evidence="2">Uncharacterized protein</fullName>
    </submittedName>
</protein>
<organism evidence="2 3">
    <name type="scientific">Cylindrospermopsis curvispora GIHE-G1</name>
    <dbReference type="NCBI Taxonomy" id="2666332"/>
    <lineage>
        <taxon>Bacteria</taxon>
        <taxon>Bacillati</taxon>
        <taxon>Cyanobacteriota</taxon>
        <taxon>Cyanophyceae</taxon>
        <taxon>Nostocales</taxon>
        <taxon>Aphanizomenonaceae</taxon>
        <taxon>Cylindrospermopsis</taxon>
    </lineage>
</organism>